<dbReference type="Proteomes" id="UP000029734">
    <property type="component" value="Unassembled WGS sequence"/>
</dbReference>
<keyword evidence="2" id="KW-1185">Reference proteome</keyword>
<sequence length="78" mass="8874">MVKKMYLPPHLTAKQISEFTSLSKRKVYVLMSTNPDIGGIPSFKVGPKSVLADREDFLCWWEKTKREGQIFPSKGATE</sequence>
<name>A0A098M3P7_9BACL</name>
<dbReference type="EMBL" id="JQCR01000003">
    <property type="protein sequence ID" value="KGE16648.1"/>
    <property type="molecule type" value="Genomic_DNA"/>
</dbReference>
<dbReference type="STRING" id="268407.PWYN_18250"/>
<reference evidence="1 2" key="1">
    <citation type="submission" date="2014-08" db="EMBL/GenBank/DDBJ databases">
        <authorList>
            <person name="den Bakker H.C."/>
        </authorList>
    </citation>
    <scope>NUCLEOTIDE SEQUENCE [LARGE SCALE GENOMIC DNA]</scope>
    <source>
        <strain evidence="1 2">DSM 18334</strain>
    </source>
</reference>
<protein>
    <recommendedName>
        <fullName evidence="3">Helix-turn-helix domain-containing protein</fullName>
    </recommendedName>
</protein>
<organism evidence="1 2">
    <name type="scientific">Paenibacillus wynnii</name>
    <dbReference type="NCBI Taxonomy" id="268407"/>
    <lineage>
        <taxon>Bacteria</taxon>
        <taxon>Bacillati</taxon>
        <taxon>Bacillota</taxon>
        <taxon>Bacilli</taxon>
        <taxon>Bacillales</taxon>
        <taxon>Paenibacillaceae</taxon>
        <taxon>Paenibacillus</taxon>
    </lineage>
</organism>
<evidence type="ECO:0000313" key="1">
    <source>
        <dbReference type="EMBL" id="KGE16648.1"/>
    </source>
</evidence>
<reference evidence="1 2" key="2">
    <citation type="submission" date="2014-10" db="EMBL/GenBank/DDBJ databases">
        <title>Comparative genomics of the Paenibacillus odorifer group.</title>
        <authorList>
            <person name="Tsai Y.-C."/>
            <person name="Martin N."/>
            <person name="Korlach J."/>
            <person name="Wiedmann M."/>
        </authorList>
    </citation>
    <scope>NUCLEOTIDE SEQUENCE [LARGE SCALE GENOMIC DNA]</scope>
    <source>
        <strain evidence="1 2">DSM 18334</strain>
    </source>
</reference>
<evidence type="ECO:0008006" key="3">
    <source>
        <dbReference type="Google" id="ProtNLM"/>
    </source>
</evidence>
<proteinExistence type="predicted"/>
<dbReference type="AlphaFoldDB" id="A0A098M3P7"/>
<accession>A0A098M3P7</accession>
<comment type="caution">
    <text evidence="1">The sequence shown here is derived from an EMBL/GenBank/DDBJ whole genome shotgun (WGS) entry which is preliminary data.</text>
</comment>
<evidence type="ECO:0000313" key="2">
    <source>
        <dbReference type="Proteomes" id="UP000029734"/>
    </source>
</evidence>
<gene>
    <name evidence="1" type="ORF">PWYN_18250</name>
</gene>